<dbReference type="GO" id="GO:0006401">
    <property type="term" value="P:RNA catabolic process"/>
    <property type="evidence" value="ECO:0007669"/>
    <property type="project" value="TreeGrafter"/>
</dbReference>
<dbReference type="SUPFAM" id="SSF55895">
    <property type="entry name" value="Ribonuclease Rh-like"/>
    <property type="match status" value="1"/>
</dbReference>
<evidence type="ECO:0000256" key="3">
    <source>
        <dbReference type="SAM" id="SignalP"/>
    </source>
</evidence>
<reference evidence="5" key="1">
    <citation type="submission" date="2025-08" db="UniProtKB">
        <authorList>
            <consortium name="RefSeq"/>
        </authorList>
    </citation>
    <scope>IDENTIFICATION</scope>
</reference>
<gene>
    <name evidence="5" type="primary">LOC105359431</name>
</gene>
<keyword evidence="3" id="KW-0732">Signal</keyword>
<evidence type="ECO:0000256" key="1">
    <source>
        <dbReference type="ARBA" id="ARBA00007469"/>
    </source>
</evidence>
<dbReference type="GO" id="GO:0005576">
    <property type="term" value="C:extracellular region"/>
    <property type="evidence" value="ECO:0007669"/>
    <property type="project" value="TreeGrafter"/>
</dbReference>
<dbReference type="RefSeq" id="XP_011494344.1">
    <property type="nucleotide sequence ID" value="XM_011496042.1"/>
</dbReference>
<dbReference type="InterPro" id="IPR036430">
    <property type="entry name" value="RNase_T2-like_sf"/>
</dbReference>
<dbReference type="GeneID" id="105359431"/>
<dbReference type="PANTHER" id="PTHR11240">
    <property type="entry name" value="RIBONUCLEASE T2"/>
    <property type="match status" value="1"/>
</dbReference>
<protein>
    <submittedName>
        <fullName evidence="5">Ribonuclease Oy-like</fullName>
    </submittedName>
</protein>
<dbReference type="Proteomes" id="UP000695007">
    <property type="component" value="Unplaced"/>
</dbReference>
<organism evidence="4 5">
    <name type="scientific">Ceratosolen solmsi marchali</name>
    <dbReference type="NCBI Taxonomy" id="326594"/>
    <lineage>
        <taxon>Eukaryota</taxon>
        <taxon>Metazoa</taxon>
        <taxon>Ecdysozoa</taxon>
        <taxon>Arthropoda</taxon>
        <taxon>Hexapoda</taxon>
        <taxon>Insecta</taxon>
        <taxon>Pterygota</taxon>
        <taxon>Neoptera</taxon>
        <taxon>Endopterygota</taxon>
        <taxon>Hymenoptera</taxon>
        <taxon>Apocrita</taxon>
        <taxon>Proctotrupomorpha</taxon>
        <taxon>Chalcidoidea</taxon>
        <taxon>Agaonidae</taxon>
        <taxon>Agaoninae</taxon>
        <taxon>Ceratosolen</taxon>
    </lineage>
</organism>
<evidence type="ECO:0000256" key="2">
    <source>
        <dbReference type="RuleBase" id="RU004328"/>
    </source>
</evidence>
<dbReference type="KEGG" id="csol:105359431"/>
<dbReference type="GO" id="GO:0033897">
    <property type="term" value="F:ribonuclease T2 activity"/>
    <property type="evidence" value="ECO:0007669"/>
    <property type="project" value="InterPro"/>
</dbReference>
<dbReference type="PANTHER" id="PTHR11240:SF22">
    <property type="entry name" value="RIBONUCLEASE T2"/>
    <property type="match status" value="1"/>
</dbReference>
<dbReference type="Pfam" id="PF00445">
    <property type="entry name" value="Ribonuclease_T2"/>
    <property type="match status" value="1"/>
</dbReference>
<dbReference type="InterPro" id="IPR033130">
    <property type="entry name" value="RNase_T2_His_AS_2"/>
</dbReference>
<evidence type="ECO:0000313" key="4">
    <source>
        <dbReference type="Proteomes" id="UP000695007"/>
    </source>
</evidence>
<proteinExistence type="inferred from homology"/>
<keyword evidence="4" id="KW-1185">Reference proteome</keyword>
<dbReference type="Gene3D" id="3.90.730.10">
    <property type="entry name" value="Ribonuclease T2-like"/>
    <property type="match status" value="1"/>
</dbReference>
<dbReference type="GO" id="GO:0003723">
    <property type="term" value="F:RNA binding"/>
    <property type="evidence" value="ECO:0007669"/>
    <property type="project" value="InterPro"/>
</dbReference>
<sequence length="244" mass="28984">MVNIILNFNLLIFLFIHNACSNNYSVLTLSQSWPQTSCWDINKKWQEVNAECTTCKLPQRSNNWTVHGLWPTNRHGIHPEFCEGGNSWGQNGIDTELHNLLSNKWPGFRFGFEYINFWKYQYKKHGTCISDIENTNTLKKYFLIAVKLLDQYNIGKIFENAGILPDSTFTFRKMSKVIQKIVGKNTYVKCYHDPISNRQYIRQIHICFEKSFELTHCSYETFYRMKTNCKVKEKIFYPRRLNRC</sequence>
<dbReference type="InterPro" id="IPR018188">
    <property type="entry name" value="RNase_T2_His_AS_1"/>
</dbReference>
<dbReference type="PROSITE" id="PS00531">
    <property type="entry name" value="RNASE_T2_2"/>
    <property type="match status" value="1"/>
</dbReference>
<name>A0AAJ6VL52_9HYME</name>
<dbReference type="AlphaFoldDB" id="A0AAJ6VL52"/>
<evidence type="ECO:0000313" key="5">
    <source>
        <dbReference type="RefSeq" id="XP_011494344.1"/>
    </source>
</evidence>
<accession>A0AAJ6VL52</accession>
<comment type="similarity">
    <text evidence="1 2">Belongs to the RNase T2 family.</text>
</comment>
<feature type="chain" id="PRO_5042592359" evidence="3">
    <location>
        <begin position="22"/>
        <end position="244"/>
    </location>
</feature>
<dbReference type="InterPro" id="IPR001568">
    <property type="entry name" value="RNase_T2-like"/>
</dbReference>
<feature type="signal peptide" evidence="3">
    <location>
        <begin position="1"/>
        <end position="21"/>
    </location>
</feature>
<dbReference type="PROSITE" id="PS00530">
    <property type="entry name" value="RNASE_T2_1"/>
    <property type="match status" value="1"/>
</dbReference>